<organism evidence="3 4">
    <name type="scientific">Crossiella cryophila</name>
    <dbReference type="NCBI Taxonomy" id="43355"/>
    <lineage>
        <taxon>Bacteria</taxon>
        <taxon>Bacillati</taxon>
        <taxon>Actinomycetota</taxon>
        <taxon>Actinomycetes</taxon>
        <taxon>Pseudonocardiales</taxon>
        <taxon>Pseudonocardiaceae</taxon>
        <taxon>Crossiella</taxon>
    </lineage>
</organism>
<comment type="caution">
    <text evidence="3">The sequence shown here is derived from an EMBL/GenBank/DDBJ whole genome shotgun (WGS) entry which is preliminary data.</text>
</comment>
<evidence type="ECO:0000313" key="3">
    <source>
        <dbReference type="EMBL" id="MBB4674906.1"/>
    </source>
</evidence>
<dbReference type="PANTHER" id="PTHR43784">
    <property type="entry name" value="GDSL-LIKE LIPASE/ACYLHYDROLASE, PUTATIVE (AFU_ORTHOLOGUE AFUA_2G00820)-RELATED"/>
    <property type="match status" value="1"/>
</dbReference>
<dbReference type="Proteomes" id="UP000533598">
    <property type="component" value="Unassembled WGS sequence"/>
</dbReference>
<protein>
    <submittedName>
        <fullName evidence="3">Lysophospholipase L1-like esterase</fullName>
    </submittedName>
</protein>
<evidence type="ECO:0000313" key="4">
    <source>
        <dbReference type="Proteomes" id="UP000533598"/>
    </source>
</evidence>
<feature type="signal peptide" evidence="1">
    <location>
        <begin position="1"/>
        <end position="26"/>
    </location>
</feature>
<dbReference type="InterPro" id="IPR036514">
    <property type="entry name" value="SGNH_hydro_sf"/>
</dbReference>
<accession>A0A7W7C5I5</accession>
<dbReference type="EMBL" id="JACHMH010000001">
    <property type="protein sequence ID" value="MBB4674906.1"/>
    <property type="molecule type" value="Genomic_DNA"/>
</dbReference>
<dbReference type="Pfam" id="PF13472">
    <property type="entry name" value="Lipase_GDSL_2"/>
    <property type="match status" value="1"/>
</dbReference>
<dbReference type="InterPro" id="IPR053140">
    <property type="entry name" value="GDSL_Rv0518-like"/>
</dbReference>
<proteinExistence type="predicted"/>
<name>A0A7W7C5I5_9PSEU</name>
<dbReference type="AlphaFoldDB" id="A0A7W7C5I5"/>
<dbReference type="PANTHER" id="PTHR43784:SF2">
    <property type="entry name" value="GDSL-LIKE LIPASE_ACYLHYDROLASE, PUTATIVE (AFU_ORTHOLOGUE AFUA_2G00820)-RELATED"/>
    <property type="match status" value="1"/>
</dbReference>
<feature type="domain" description="SGNH hydrolase-type esterase" evidence="2">
    <location>
        <begin position="205"/>
        <end position="388"/>
    </location>
</feature>
<reference evidence="3 4" key="1">
    <citation type="submission" date="2020-08" db="EMBL/GenBank/DDBJ databases">
        <title>Sequencing the genomes of 1000 actinobacteria strains.</title>
        <authorList>
            <person name="Klenk H.-P."/>
        </authorList>
    </citation>
    <scope>NUCLEOTIDE SEQUENCE [LARGE SCALE GENOMIC DNA]</scope>
    <source>
        <strain evidence="3 4">DSM 44230</strain>
    </source>
</reference>
<sequence>MVFSGKRFLASTAVLALLVSGSPATAAPGPGWIGTWAAAPTSAVPGSEQGYANHSMRNIVHTSIGGSQARVRLSNAFGTAPVLFGRVTLALAAGPDTPAAVPGSMRVLTFGGATSVTAPAGADLVSDPVALTVPADGDLLVTTFTPEPSGPVTHHSMAMQHSYFSRDGDHAAAESGAAFTEQTGSWHYVSAVDVRGTAARGSVVALGDSITDGWNAGMNTNLRWPDQLADRLNSRFGVLNAGISGNRVLLDGGPLGVSAQARLDRDVLAAAGVRTVIVFQGINDILQEPRQRDARKIIEGLKQIAQRAKARGLRVLGGTIAPIKGIWGFTEELDAPRQEVNRFLRNNPYFDGLVDFDAALRDGSDPLRMAPAYDSGDHLHPNAAGFRAMAAAVPLSAL</sequence>
<feature type="chain" id="PRO_5030829186" evidence="1">
    <location>
        <begin position="27"/>
        <end position="398"/>
    </location>
</feature>
<dbReference type="SUPFAM" id="SSF52266">
    <property type="entry name" value="SGNH hydrolase"/>
    <property type="match status" value="1"/>
</dbReference>
<evidence type="ECO:0000256" key="1">
    <source>
        <dbReference type="SAM" id="SignalP"/>
    </source>
</evidence>
<keyword evidence="4" id="KW-1185">Reference proteome</keyword>
<dbReference type="RefSeq" id="WP_185000966.1">
    <property type="nucleotide sequence ID" value="NZ_BAAAUI010000018.1"/>
</dbReference>
<gene>
    <name evidence="3" type="ORF">HNR67_001024</name>
</gene>
<dbReference type="CDD" id="cd01830">
    <property type="entry name" value="XynE_like"/>
    <property type="match status" value="1"/>
</dbReference>
<evidence type="ECO:0000259" key="2">
    <source>
        <dbReference type="Pfam" id="PF13472"/>
    </source>
</evidence>
<dbReference type="InterPro" id="IPR013830">
    <property type="entry name" value="SGNH_hydro"/>
</dbReference>
<dbReference type="Gene3D" id="3.40.50.1110">
    <property type="entry name" value="SGNH hydrolase"/>
    <property type="match status" value="1"/>
</dbReference>
<keyword evidence="1" id="KW-0732">Signal</keyword>